<accession>A0A448X0D9</accession>
<comment type="caution">
    <text evidence="1">The sequence shown here is derived from an EMBL/GenBank/DDBJ whole genome shotgun (WGS) entry which is preliminary data.</text>
</comment>
<gene>
    <name evidence="1" type="ORF">PXEA_LOCUS18278</name>
</gene>
<dbReference type="EMBL" id="CAAALY010069992">
    <property type="protein sequence ID" value="VEL24838.1"/>
    <property type="molecule type" value="Genomic_DNA"/>
</dbReference>
<organism evidence="1 2">
    <name type="scientific">Protopolystoma xenopodis</name>
    <dbReference type="NCBI Taxonomy" id="117903"/>
    <lineage>
        <taxon>Eukaryota</taxon>
        <taxon>Metazoa</taxon>
        <taxon>Spiralia</taxon>
        <taxon>Lophotrochozoa</taxon>
        <taxon>Platyhelminthes</taxon>
        <taxon>Monogenea</taxon>
        <taxon>Polyopisthocotylea</taxon>
        <taxon>Polystomatidea</taxon>
        <taxon>Polystomatidae</taxon>
        <taxon>Protopolystoma</taxon>
    </lineage>
</organism>
<keyword evidence="2" id="KW-1185">Reference proteome</keyword>
<proteinExistence type="predicted"/>
<evidence type="ECO:0000313" key="2">
    <source>
        <dbReference type="Proteomes" id="UP000784294"/>
    </source>
</evidence>
<protein>
    <submittedName>
        <fullName evidence="1">Uncharacterized protein</fullName>
    </submittedName>
</protein>
<dbReference type="AlphaFoldDB" id="A0A448X0D9"/>
<evidence type="ECO:0000313" key="1">
    <source>
        <dbReference type="EMBL" id="VEL24838.1"/>
    </source>
</evidence>
<sequence length="58" mass="6393">MWFESCVSRDSIRLSGVRWRARNALEVANNREGLKVFLANQLRSAQSLGSTGGLALAE</sequence>
<reference evidence="1" key="1">
    <citation type="submission" date="2018-11" db="EMBL/GenBank/DDBJ databases">
        <authorList>
            <consortium name="Pathogen Informatics"/>
        </authorList>
    </citation>
    <scope>NUCLEOTIDE SEQUENCE</scope>
</reference>
<dbReference type="Proteomes" id="UP000784294">
    <property type="component" value="Unassembled WGS sequence"/>
</dbReference>
<name>A0A448X0D9_9PLAT</name>